<dbReference type="Pfam" id="PF00646">
    <property type="entry name" value="F-box"/>
    <property type="match status" value="1"/>
</dbReference>
<protein>
    <recommendedName>
        <fullName evidence="2">F-box domain-containing protein</fullName>
    </recommendedName>
</protein>
<evidence type="ECO:0000259" key="2">
    <source>
        <dbReference type="Pfam" id="PF00646"/>
    </source>
</evidence>
<feature type="domain" description="F-box" evidence="2">
    <location>
        <begin position="57"/>
        <end position="89"/>
    </location>
</feature>
<sequence>MGQRHSSASKDRDAPPVQKPHSSPFRETHYIDEEAVSKLFLREDSSPYPSFHTLGPLPVELLLHCFSFMSLKALIVSRGVSMEWRRLVGIANIIPARRRLLHLYDTLINSRYFFYTRPWTLDNVKPFDRREYINALLRQHTYIPPDFYFYILEWPERVVIDCWPGLPFVDCPTKTIQRRDGINFLAKKPPQLSTLIRTNDEWPNPKVELVPALLTWRTSHGSEWLIFDERPDLFGRVFIAYCDDGDVIDIGNDDGMLYDDWVAVRREWWRRWGGSTHSPFLGNYGPSTVGPDHVLPVKPTNDNFLNNSRHDVPAPPWSRRQEPQFQQRLFTIWQ</sequence>
<evidence type="ECO:0000256" key="1">
    <source>
        <dbReference type="SAM" id="MobiDB-lite"/>
    </source>
</evidence>
<keyword evidence="4" id="KW-1185">Reference proteome</keyword>
<dbReference type="Gene3D" id="1.20.1280.50">
    <property type="match status" value="1"/>
</dbReference>
<dbReference type="AlphaFoldDB" id="A0A8S0XQ85"/>
<accession>A0A8S0XQ85</accession>
<feature type="region of interest" description="Disordered" evidence="1">
    <location>
        <begin position="300"/>
        <end position="320"/>
    </location>
</feature>
<dbReference type="InterPro" id="IPR001810">
    <property type="entry name" value="F-box_dom"/>
</dbReference>
<dbReference type="EMBL" id="CACVBS010000036">
    <property type="protein sequence ID" value="CAA7262717.1"/>
    <property type="molecule type" value="Genomic_DNA"/>
</dbReference>
<name>A0A8S0XQ85_CYCAE</name>
<dbReference type="Proteomes" id="UP000467700">
    <property type="component" value="Unassembled WGS sequence"/>
</dbReference>
<proteinExistence type="predicted"/>
<dbReference type="SUPFAM" id="SSF81383">
    <property type="entry name" value="F-box domain"/>
    <property type="match status" value="1"/>
</dbReference>
<feature type="region of interest" description="Disordered" evidence="1">
    <location>
        <begin position="1"/>
        <end position="24"/>
    </location>
</feature>
<dbReference type="InterPro" id="IPR036047">
    <property type="entry name" value="F-box-like_dom_sf"/>
</dbReference>
<reference evidence="3 4" key="1">
    <citation type="submission" date="2020-01" db="EMBL/GenBank/DDBJ databases">
        <authorList>
            <person name="Gupta K D."/>
        </authorList>
    </citation>
    <scope>NUCLEOTIDE SEQUENCE [LARGE SCALE GENOMIC DNA]</scope>
</reference>
<gene>
    <name evidence="3" type="ORF">AAE3_LOCUS4919</name>
</gene>
<comment type="caution">
    <text evidence="3">The sequence shown here is derived from an EMBL/GenBank/DDBJ whole genome shotgun (WGS) entry which is preliminary data.</text>
</comment>
<evidence type="ECO:0000313" key="3">
    <source>
        <dbReference type="EMBL" id="CAA7262717.1"/>
    </source>
</evidence>
<evidence type="ECO:0000313" key="4">
    <source>
        <dbReference type="Proteomes" id="UP000467700"/>
    </source>
</evidence>
<dbReference type="OrthoDB" id="2788844at2759"/>
<dbReference type="CDD" id="cd09917">
    <property type="entry name" value="F-box_SF"/>
    <property type="match status" value="1"/>
</dbReference>
<organism evidence="3 4">
    <name type="scientific">Cyclocybe aegerita</name>
    <name type="common">Black poplar mushroom</name>
    <name type="synonym">Agrocybe aegerita</name>
    <dbReference type="NCBI Taxonomy" id="1973307"/>
    <lineage>
        <taxon>Eukaryota</taxon>
        <taxon>Fungi</taxon>
        <taxon>Dikarya</taxon>
        <taxon>Basidiomycota</taxon>
        <taxon>Agaricomycotina</taxon>
        <taxon>Agaricomycetes</taxon>
        <taxon>Agaricomycetidae</taxon>
        <taxon>Agaricales</taxon>
        <taxon>Agaricineae</taxon>
        <taxon>Bolbitiaceae</taxon>
        <taxon>Cyclocybe</taxon>
    </lineage>
</organism>